<evidence type="ECO:0000256" key="2">
    <source>
        <dbReference type="PROSITE-ProRule" id="PRU00284"/>
    </source>
</evidence>
<name>A0ABZ0L2K3_9BACL</name>
<dbReference type="PANTHER" id="PTHR32089:SF112">
    <property type="entry name" value="LYSOZYME-LIKE PROTEIN-RELATED"/>
    <property type="match status" value="1"/>
</dbReference>
<dbReference type="EMBL" id="CP129118">
    <property type="protein sequence ID" value="WOV86842.1"/>
    <property type="molecule type" value="Genomic_DNA"/>
</dbReference>
<sequence length="489" mass="54221">MMDSIEQLVLSDLKHKNRLMVLTMGFTLLAAFVLAAVTSDMGPTILYGIDFLGVVGYYFLFVRFLKKPNWYPYAAIFHVYTLTLIGNILFGGNVKTVLIVLFLAIFSAIQLKLTPFLFGYIYGFVLLVTNRLTSVEEMVGELFSYSVLLYILLGIMFVVIIRLTSGQFRQVAAYTREFAEDATRQEHEKAVLERSVAEIIERISAMNVRIQQNMSAQNNMSTVVEEMADGSQSQADQISAIAQNTVSMKDGIASFFHVANRLKEESNEANEVAVEGNRQIGILSTDMSILKKNIADLHETYLSLSNKLKETNEFTALIKGISEQTNLLALNASIEAARAGEAGKGFAVVAEEIRKLAEVTNGTTGKITSNLAELNESNRAAFRMMSESSEKIEQNTMTTEEVSNQIVKIASTLVFLDEELIQFASSSTEMIEQSTEIENATNNFAAIVEETSANLQEMSKIIENLTVDSRIVAEEMDHTAQKVSKLQNG</sequence>
<feature type="domain" description="Methyl-accepting transducer" evidence="4">
    <location>
        <begin position="209"/>
        <end position="459"/>
    </location>
</feature>
<dbReference type="SMART" id="SM00283">
    <property type="entry name" value="MA"/>
    <property type="match status" value="1"/>
</dbReference>
<dbReference type="InterPro" id="IPR004089">
    <property type="entry name" value="MCPsignal_dom"/>
</dbReference>
<evidence type="ECO:0000259" key="4">
    <source>
        <dbReference type="PROSITE" id="PS50111"/>
    </source>
</evidence>
<feature type="transmembrane region" description="Helical" evidence="3">
    <location>
        <begin position="45"/>
        <end position="64"/>
    </location>
</feature>
<dbReference type="Proteomes" id="UP001303902">
    <property type="component" value="Chromosome"/>
</dbReference>
<organism evidence="5 6">
    <name type="scientific">Sporosarcina oncorhynchi</name>
    <dbReference type="NCBI Taxonomy" id="3056444"/>
    <lineage>
        <taxon>Bacteria</taxon>
        <taxon>Bacillati</taxon>
        <taxon>Bacillota</taxon>
        <taxon>Bacilli</taxon>
        <taxon>Bacillales</taxon>
        <taxon>Caryophanaceae</taxon>
        <taxon>Sporosarcina</taxon>
    </lineage>
</organism>
<feature type="transmembrane region" description="Helical" evidence="3">
    <location>
        <begin position="97"/>
        <end position="122"/>
    </location>
</feature>
<feature type="transmembrane region" description="Helical" evidence="3">
    <location>
        <begin position="70"/>
        <end position="90"/>
    </location>
</feature>
<dbReference type="RefSeq" id="WP_317966365.1">
    <property type="nucleotide sequence ID" value="NZ_CP129118.1"/>
</dbReference>
<keyword evidence="3" id="KW-0812">Transmembrane</keyword>
<dbReference type="SUPFAM" id="SSF58104">
    <property type="entry name" value="Methyl-accepting chemotaxis protein (MCP) signaling domain"/>
    <property type="match status" value="1"/>
</dbReference>
<dbReference type="Pfam" id="PF00015">
    <property type="entry name" value="MCPsignal"/>
    <property type="match status" value="1"/>
</dbReference>
<keyword evidence="3" id="KW-0472">Membrane</keyword>
<keyword evidence="1 2" id="KW-0807">Transducer</keyword>
<dbReference type="PANTHER" id="PTHR32089">
    <property type="entry name" value="METHYL-ACCEPTING CHEMOTAXIS PROTEIN MCPB"/>
    <property type="match status" value="1"/>
</dbReference>
<reference evidence="5 6" key="1">
    <citation type="submission" date="2023-06" db="EMBL/GenBank/DDBJ databases">
        <title>Sporosarcina sp. nov., isolated from Korean tranditional fermented seafood 'Jeotgal'.</title>
        <authorList>
            <person name="Yang A.I."/>
            <person name="Shin N.-R."/>
        </authorList>
    </citation>
    <scope>NUCLEOTIDE SEQUENCE [LARGE SCALE GENOMIC DNA]</scope>
    <source>
        <strain evidence="5 6">T2O-4</strain>
    </source>
</reference>
<protein>
    <submittedName>
        <fullName evidence="5">Methyl-accepting chemotaxis protein</fullName>
    </submittedName>
</protein>
<dbReference type="Gene3D" id="1.10.287.950">
    <property type="entry name" value="Methyl-accepting chemotaxis protein"/>
    <property type="match status" value="1"/>
</dbReference>
<gene>
    <name evidence="5" type="ORF">QWT69_13320</name>
</gene>
<feature type="transmembrane region" description="Helical" evidence="3">
    <location>
        <begin position="142"/>
        <end position="161"/>
    </location>
</feature>
<evidence type="ECO:0000256" key="1">
    <source>
        <dbReference type="ARBA" id="ARBA00023224"/>
    </source>
</evidence>
<evidence type="ECO:0000313" key="6">
    <source>
        <dbReference type="Proteomes" id="UP001303902"/>
    </source>
</evidence>
<keyword evidence="3" id="KW-1133">Transmembrane helix</keyword>
<evidence type="ECO:0000256" key="3">
    <source>
        <dbReference type="SAM" id="Phobius"/>
    </source>
</evidence>
<feature type="transmembrane region" description="Helical" evidence="3">
    <location>
        <begin position="20"/>
        <end position="38"/>
    </location>
</feature>
<keyword evidence="6" id="KW-1185">Reference proteome</keyword>
<evidence type="ECO:0000313" key="5">
    <source>
        <dbReference type="EMBL" id="WOV86842.1"/>
    </source>
</evidence>
<proteinExistence type="predicted"/>
<dbReference type="PROSITE" id="PS50111">
    <property type="entry name" value="CHEMOTAXIS_TRANSDUC_2"/>
    <property type="match status" value="1"/>
</dbReference>
<accession>A0ABZ0L2K3</accession>